<evidence type="ECO:0000313" key="1">
    <source>
        <dbReference type="EMBL" id="WEK13555.1"/>
    </source>
</evidence>
<name>A0AAJ5W0Z2_9MICO</name>
<dbReference type="Proteomes" id="UP001213972">
    <property type="component" value="Chromosome"/>
</dbReference>
<sequence>MNSLREELGGEPVTAATPYTLLCPPGWRRIPAAALADDVTVAPVVAQLKASGRPDLVLAFRAMLVRYRGAVRESGAFRAYLAPLADGIPLPAVMLVSPFVLPDTTTWEMALARLARGSAVGDADFTETPMWVWRGSGRTGDDGAVLAGRSSHYLVPTAEPGARRALYFHFTALAADDPQTLALAETLVRVGDLMMGTMRWVHAGAR</sequence>
<evidence type="ECO:0000313" key="2">
    <source>
        <dbReference type="Proteomes" id="UP001213972"/>
    </source>
</evidence>
<organism evidence="1 2">
    <name type="scientific">Candidatus Microbacterium phytovorans</name>
    <dbReference type="NCBI Taxonomy" id="3121374"/>
    <lineage>
        <taxon>Bacteria</taxon>
        <taxon>Bacillati</taxon>
        <taxon>Actinomycetota</taxon>
        <taxon>Actinomycetes</taxon>
        <taxon>Micrococcales</taxon>
        <taxon>Microbacteriaceae</taxon>
        <taxon>Microbacterium</taxon>
    </lineage>
</organism>
<dbReference type="EMBL" id="CP119321">
    <property type="protein sequence ID" value="WEK13555.1"/>
    <property type="molecule type" value="Genomic_DNA"/>
</dbReference>
<protein>
    <submittedName>
        <fullName evidence="1">Uncharacterized protein</fullName>
    </submittedName>
</protein>
<gene>
    <name evidence="1" type="ORF">P0Y48_14020</name>
</gene>
<dbReference type="AlphaFoldDB" id="A0AAJ5W0Z2"/>
<accession>A0AAJ5W0Z2</accession>
<proteinExistence type="predicted"/>
<reference evidence="1" key="1">
    <citation type="submission" date="2023-03" db="EMBL/GenBank/DDBJ databases">
        <title>Andean soil-derived lignocellulolytic bacterial consortium as a source of novel taxa and putative plastic-active enzymes.</title>
        <authorList>
            <person name="Diaz-Garcia L."/>
            <person name="Chuvochina M."/>
            <person name="Feuerriegel G."/>
            <person name="Bunk B."/>
            <person name="Sproer C."/>
            <person name="Streit W.R."/>
            <person name="Rodriguez L.M."/>
            <person name="Overmann J."/>
            <person name="Jimenez D.J."/>
        </authorList>
    </citation>
    <scope>NUCLEOTIDE SEQUENCE</scope>
    <source>
        <strain evidence="1">MAG 4610</strain>
    </source>
</reference>